<dbReference type="PANTHER" id="PTHR30304">
    <property type="entry name" value="D-TAGATOSE-1,6-BISPHOSPHATE ALDOLASE"/>
    <property type="match status" value="1"/>
</dbReference>
<dbReference type="SUPFAM" id="SSF51569">
    <property type="entry name" value="Aldolase"/>
    <property type="match status" value="1"/>
</dbReference>
<dbReference type="PROSITE" id="PS00602">
    <property type="entry name" value="ALDOLASE_CLASS_II_1"/>
    <property type="match status" value="1"/>
</dbReference>
<evidence type="ECO:0000313" key="8">
    <source>
        <dbReference type="Proteomes" id="UP000285897"/>
    </source>
</evidence>
<proteinExistence type="predicted"/>
<name>A0A173ZJI1_9FIRM</name>
<dbReference type="AlphaFoldDB" id="A0A173ZJI1"/>
<evidence type="ECO:0000256" key="2">
    <source>
        <dbReference type="PIRSR" id="PIRSR001359-2"/>
    </source>
</evidence>
<dbReference type="InterPro" id="IPR050246">
    <property type="entry name" value="Class_II_FBP_aldolase"/>
</dbReference>
<feature type="binding site" evidence="3">
    <location>
        <position position="214"/>
    </location>
    <ligand>
        <name>Zn(2+)</name>
        <dbReference type="ChEBI" id="CHEBI:29105"/>
        <label>1</label>
        <note>catalytic</note>
    </ligand>
</feature>
<dbReference type="InterPro" id="IPR000771">
    <property type="entry name" value="FBA_II"/>
</dbReference>
<dbReference type="Proteomes" id="UP000285897">
    <property type="component" value="Unassembled WGS sequence"/>
</dbReference>
<dbReference type="RefSeq" id="WP_055065759.1">
    <property type="nucleotide sequence ID" value="NZ_CP176627.1"/>
</dbReference>
<feature type="binding site" evidence="2">
    <location>
        <position position="187"/>
    </location>
    <ligand>
        <name>dihydroxyacetone phosphate</name>
        <dbReference type="ChEBI" id="CHEBI:57642"/>
    </ligand>
</feature>
<reference evidence="5 8" key="2">
    <citation type="submission" date="2018-08" db="EMBL/GenBank/DDBJ databases">
        <title>A genome reference for cultivated species of the human gut microbiota.</title>
        <authorList>
            <person name="Zou Y."/>
            <person name="Xue W."/>
            <person name="Luo G."/>
        </authorList>
    </citation>
    <scope>NUCLEOTIDE SEQUENCE [LARGE SCALE GENOMIC DNA]</scope>
    <source>
        <strain evidence="5 8">AF37-6AC</strain>
    </source>
</reference>
<dbReference type="EMBL" id="CYZD01000003">
    <property type="protein sequence ID" value="CUN75809.1"/>
    <property type="molecule type" value="Genomic_DNA"/>
</dbReference>
<feature type="binding site" evidence="3">
    <location>
        <position position="133"/>
    </location>
    <ligand>
        <name>Zn(2+)</name>
        <dbReference type="ChEBI" id="CHEBI:29105"/>
        <label>2</label>
    </ligand>
</feature>
<keyword evidence="3" id="KW-0479">Metal-binding</keyword>
<dbReference type="CDD" id="cd00947">
    <property type="entry name" value="TBP_aldolase_IIB"/>
    <property type="match status" value="1"/>
</dbReference>
<dbReference type="Proteomes" id="UP000095409">
    <property type="component" value="Unassembled WGS sequence"/>
</dbReference>
<sequence length="309" mass="33718">MLVTLSEVLQLAEAKKCAVGSFNTPNLESIMAVIEAAEELNVPVIIMHAEVHEPMMPISVIGPIMIERAKVAKVPVCVHLDHGETLAYLDKALNIGFTSVMFDGSALPYEENVANTKIAVKLAHAKGASVEAEIGTLGKRELGLGHDDGIPTGDEPKKIYTDPKLAESFVNETGIDALACSFGTAHGLYLTQPKLDMSVLEAVKARVDIPLVMHGGSGVSEEDYKKVIARGVRKINYYTYMAKAGGTGVESKLPFQEMPIVHQGKKYKMHYLLQEEGKEIPVYYHDIVDWGMKAMKKNAYEAMKVFAGK</sequence>
<accession>A0A173ZJI1</accession>
<keyword evidence="3" id="KW-0862">Zinc</keyword>
<dbReference type="GO" id="GO:0004332">
    <property type="term" value="F:fructose-bisphosphate aldolase activity"/>
    <property type="evidence" value="ECO:0007669"/>
    <property type="project" value="UniProtKB-EC"/>
</dbReference>
<organism evidence="4 7">
    <name type="scientific">Blautia obeum</name>
    <dbReference type="NCBI Taxonomy" id="40520"/>
    <lineage>
        <taxon>Bacteria</taxon>
        <taxon>Bacillati</taxon>
        <taxon>Bacillota</taxon>
        <taxon>Clostridia</taxon>
        <taxon>Lachnospirales</taxon>
        <taxon>Lachnospiraceae</taxon>
        <taxon>Blautia</taxon>
    </lineage>
</organism>
<feature type="binding site" evidence="3">
    <location>
        <position position="186"/>
    </location>
    <ligand>
        <name>Zn(2+)</name>
        <dbReference type="ChEBI" id="CHEBI:29105"/>
        <label>1</label>
        <note>catalytic</note>
    </ligand>
</feature>
<evidence type="ECO:0000313" key="5">
    <source>
        <dbReference type="EMBL" id="RHL50562.1"/>
    </source>
</evidence>
<dbReference type="GO" id="GO:0008270">
    <property type="term" value="F:zinc ion binding"/>
    <property type="evidence" value="ECO:0007669"/>
    <property type="project" value="InterPro"/>
</dbReference>
<gene>
    <name evidence="4" type="primary">fbaA_1</name>
    <name evidence="5" type="ORF">DW021_02530</name>
    <name evidence="6" type="ORF">EAI82_02030</name>
    <name evidence="4" type="ORF">ERS852394_00838</name>
</gene>
<keyword evidence="4" id="KW-0456">Lyase</keyword>
<dbReference type="Gene3D" id="3.20.20.70">
    <property type="entry name" value="Aldolase class I"/>
    <property type="match status" value="1"/>
</dbReference>
<evidence type="ECO:0000313" key="7">
    <source>
        <dbReference type="Proteomes" id="UP000095409"/>
    </source>
</evidence>
<dbReference type="GO" id="GO:0005975">
    <property type="term" value="P:carbohydrate metabolic process"/>
    <property type="evidence" value="ECO:0007669"/>
    <property type="project" value="InterPro"/>
</dbReference>
<dbReference type="NCBIfam" id="TIGR00167">
    <property type="entry name" value="cbbA"/>
    <property type="match status" value="1"/>
</dbReference>
<dbReference type="PANTHER" id="PTHR30304:SF0">
    <property type="entry name" value="D-TAGATOSE-1,6-BISPHOSPHATE ALDOLASE SUBUNIT GATY-RELATED"/>
    <property type="match status" value="1"/>
</dbReference>
<dbReference type="GO" id="GO:0009025">
    <property type="term" value="F:tagatose-bisphosphate aldolase activity"/>
    <property type="evidence" value="ECO:0007669"/>
    <property type="project" value="TreeGrafter"/>
</dbReference>
<dbReference type="PIRSF" id="PIRSF001359">
    <property type="entry name" value="F_bP_aldolase_II"/>
    <property type="match status" value="1"/>
</dbReference>
<feature type="binding site" evidence="2">
    <location>
        <begin position="236"/>
        <end position="239"/>
    </location>
    <ligand>
        <name>dihydroxyacetone phosphate</name>
        <dbReference type="ChEBI" id="CHEBI:57642"/>
    </ligand>
</feature>
<dbReference type="GO" id="GO:0005829">
    <property type="term" value="C:cytosol"/>
    <property type="evidence" value="ECO:0007669"/>
    <property type="project" value="TreeGrafter"/>
</dbReference>
<reference evidence="4 7" key="1">
    <citation type="submission" date="2015-09" db="EMBL/GenBank/DDBJ databases">
        <authorList>
            <consortium name="Pathogen Informatics"/>
        </authorList>
    </citation>
    <scope>NUCLEOTIDE SEQUENCE [LARGE SCALE GENOMIC DNA]</scope>
    <source>
        <strain evidence="4 7">2789STDY5608837</strain>
    </source>
</reference>
<evidence type="ECO:0000256" key="1">
    <source>
        <dbReference type="PIRSR" id="PIRSR001359-1"/>
    </source>
</evidence>
<reference evidence="6 9" key="3">
    <citation type="journal article" date="2019" name="Science, e1252229">
        <title>Invertible promoters mediate bacterial phase variation, antibiotic resistance, and host adaptation in the gut.</title>
        <authorList>
            <person name="Jiang X."/>
            <person name="Hall A.B."/>
            <person name="Arthur T.D."/>
            <person name="Plichta D.R."/>
            <person name="Covington C.T."/>
            <person name="Poyet M."/>
            <person name="Crothers J."/>
            <person name="Moses P.L."/>
            <person name="Tolonen A.C."/>
            <person name="Vlamakis H."/>
            <person name="Alm E.J."/>
            <person name="Xavier R.J."/>
        </authorList>
    </citation>
    <scope>NUCLEOTIDE SEQUENCE [LARGE SCALE GENOMIC DNA]</scope>
    <source>
        <strain evidence="9">af_0058</strain>
        <strain evidence="6">Af_0058</strain>
    </source>
</reference>
<evidence type="ECO:0000313" key="9">
    <source>
        <dbReference type="Proteomes" id="UP000293506"/>
    </source>
</evidence>
<protein>
    <submittedName>
        <fullName evidence="5">Class II fructose-bisphosphate aldolase</fullName>
    </submittedName>
    <submittedName>
        <fullName evidence="4">Probable fructose-bisphosphate aldolase</fullName>
        <ecNumber evidence="4">4.1.2.13</ecNumber>
    </submittedName>
</protein>
<feature type="binding site" evidence="3">
    <location>
        <position position="103"/>
    </location>
    <ligand>
        <name>Zn(2+)</name>
        <dbReference type="ChEBI" id="CHEBI:29105"/>
        <label>2</label>
    </ligand>
</feature>
<dbReference type="EMBL" id="QROS01000001">
    <property type="protein sequence ID" value="RHL50562.1"/>
    <property type="molecule type" value="Genomic_DNA"/>
</dbReference>
<feature type="binding site" evidence="2">
    <location>
        <begin position="215"/>
        <end position="217"/>
    </location>
    <ligand>
        <name>dihydroxyacetone phosphate</name>
        <dbReference type="ChEBI" id="CHEBI:57642"/>
    </ligand>
</feature>
<feature type="binding site" evidence="3">
    <location>
        <position position="82"/>
    </location>
    <ligand>
        <name>Zn(2+)</name>
        <dbReference type="ChEBI" id="CHEBI:29105"/>
        <label>1</label>
        <note>catalytic</note>
    </ligand>
</feature>
<dbReference type="Proteomes" id="UP000293506">
    <property type="component" value="Unassembled WGS sequence"/>
</dbReference>
<evidence type="ECO:0000313" key="6">
    <source>
        <dbReference type="EMBL" id="RYT68975.1"/>
    </source>
</evidence>
<evidence type="ECO:0000313" key="4">
    <source>
        <dbReference type="EMBL" id="CUN75809.1"/>
    </source>
</evidence>
<dbReference type="EMBL" id="RCXQ01000001">
    <property type="protein sequence ID" value="RYT68975.1"/>
    <property type="molecule type" value="Genomic_DNA"/>
</dbReference>
<feature type="active site" description="Proton donor" evidence="1">
    <location>
        <position position="81"/>
    </location>
</feature>
<dbReference type="Pfam" id="PF01116">
    <property type="entry name" value="F_bP_aldolase"/>
    <property type="match status" value="1"/>
</dbReference>
<dbReference type="InterPro" id="IPR013785">
    <property type="entry name" value="Aldolase_TIM"/>
</dbReference>
<dbReference type="EC" id="4.1.2.13" evidence="4"/>
<evidence type="ECO:0000256" key="3">
    <source>
        <dbReference type="PIRSR" id="PIRSR001359-3"/>
    </source>
</evidence>
<comment type="cofactor">
    <cofactor evidence="3">
        <name>Zn(2+)</name>
        <dbReference type="ChEBI" id="CHEBI:29105"/>
    </cofactor>
    <text evidence="3">Binds 2 Zn(2+) ions per subunit. One is catalytic and the other provides a structural contribution.</text>
</comment>